<dbReference type="CTD" id="20199224"/>
<keyword evidence="3" id="KW-1185">Reference proteome</keyword>
<dbReference type="Proteomes" id="UP000015101">
    <property type="component" value="Unassembled WGS sequence"/>
</dbReference>
<dbReference type="AlphaFoldDB" id="T1ERM4"/>
<evidence type="ECO:0000313" key="1">
    <source>
        <dbReference type="EMBL" id="ESO02311.1"/>
    </source>
</evidence>
<gene>
    <name evidence="2" type="primary">20199224</name>
    <name evidence="1" type="ORF">HELRODRAFT_161566</name>
</gene>
<dbReference type="EnsemblMetazoa" id="HelroT161566">
    <property type="protein sequence ID" value="HelroP161566"/>
    <property type="gene ID" value="HelroG161566"/>
</dbReference>
<organism evidence="2 3">
    <name type="scientific">Helobdella robusta</name>
    <name type="common">Californian leech</name>
    <dbReference type="NCBI Taxonomy" id="6412"/>
    <lineage>
        <taxon>Eukaryota</taxon>
        <taxon>Metazoa</taxon>
        <taxon>Spiralia</taxon>
        <taxon>Lophotrochozoa</taxon>
        <taxon>Annelida</taxon>
        <taxon>Clitellata</taxon>
        <taxon>Hirudinea</taxon>
        <taxon>Rhynchobdellida</taxon>
        <taxon>Glossiphoniidae</taxon>
        <taxon>Helobdella</taxon>
    </lineage>
</organism>
<dbReference type="HOGENOM" id="CLU_1706183_0_0_1"/>
<dbReference type="KEGG" id="hro:HELRODRAFT_161566"/>
<dbReference type="InParanoid" id="T1ERM4"/>
<reference evidence="2" key="3">
    <citation type="submission" date="2015-06" db="UniProtKB">
        <authorList>
            <consortium name="EnsemblMetazoa"/>
        </authorList>
    </citation>
    <scope>IDENTIFICATION</scope>
</reference>
<reference evidence="3" key="1">
    <citation type="submission" date="2012-12" db="EMBL/GenBank/DDBJ databases">
        <authorList>
            <person name="Hellsten U."/>
            <person name="Grimwood J."/>
            <person name="Chapman J.A."/>
            <person name="Shapiro H."/>
            <person name="Aerts A."/>
            <person name="Otillar R.P."/>
            <person name="Terry A.Y."/>
            <person name="Boore J.L."/>
            <person name="Simakov O."/>
            <person name="Marletaz F."/>
            <person name="Cho S.-J."/>
            <person name="Edsinger-Gonzales E."/>
            <person name="Havlak P."/>
            <person name="Kuo D.-H."/>
            <person name="Larsson T."/>
            <person name="Lv J."/>
            <person name="Arendt D."/>
            <person name="Savage R."/>
            <person name="Osoegawa K."/>
            <person name="de Jong P."/>
            <person name="Lindberg D.R."/>
            <person name="Seaver E.C."/>
            <person name="Weisblat D.A."/>
            <person name="Putnam N.H."/>
            <person name="Grigoriev I.V."/>
            <person name="Rokhsar D.S."/>
        </authorList>
    </citation>
    <scope>NUCLEOTIDE SEQUENCE</scope>
</reference>
<accession>T1ERM4</accession>
<protein>
    <submittedName>
        <fullName evidence="1 2">Uncharacterized protein</fullName>
    </submittedName>
</protein>
<dbReference type="RefSeq" id="XP_009019719.1">
    <property type="nucleotide sequence ID" value="XM_009021471.1"/>
</dbReference>
<reference evidence="1 3" key="2">
    <citation type="journal article" date="2013" name="Nature">
        <title>Insights into bilaterian evolution from three spiralian genomes.</title>
        <authorList>
            <person name="Simakov O."/>
            <person name="Marletaz F."/>
            <person name="Cho S.J."/>
            <person name="Edsinger-Gonzales E."/>
            <person name="Havlak P."/>
            <person name="Hellsten U."/>
            <person name="Kuo D.H."/>
            <person name="Larsson T."/>
            <person name="Lv J."/>
            <person name="Arendt D."/>
            <person name="Savage R."/>
            <person name="Osoegawa K."/>
            <person name="de Jong P."/>
            <person name="Grimwood J."/>
            <person name="Chapman J.A."/>
            <person name="Shapiro H."/>
            <person name="Aerts A."/>
            <person name="Otillar R.P."/>
            <person name="Terry A.Y."/>
            <person name="Boore J.L."/>
            <person name="Grigoriev I.V."/>
            <person name="Lindberg D.R."/>
            <person name="Seaver E.C."/>
            <person name="Weisblat D.A."/>
            <person name="Putnam N.H."/>
            <person name="Rokhsar D.S."/>
        </authorList>
    </citation>
    <scope>NUCLEOTIDE SEQUENCE</scope>
</reference>
<dbReference type="GeneID" id="20199224"/>
<evidence type="ECO:0000313" key="2">
    <source>
        <dbReference type="EnsemblMetazoa" id="HelroP161566"/>
    </source>
</evidence>
<proteinExistence type="predicted"/>
<dbReference type="EMBL" id="AMQM01000838">
    <property type="status" value="NOT_ANNOTATED_CDS"/>
    <property type="molecule type" value="Genomic_DNA"/>
</dbReference>
<dbReference type="EMBL" id="KB096742">
    <property type="protein sequence ID" value="ESO02311.1"/>
    <property type="molecule type" value="Genomic_DNA"/>
</dbReference>
<name>T1ERM4_HELRO</name>
<sequence length="154" mass="18492">MHDSCKYIATNKSQLQIRKLRSDVKGYTYKRNFFISDYKSVSFWYQDNEIQKCLSRVYGEFTHVCSVTNYLPDIDYCCCTVDETFERNKNNDNVSILKKKRLKKWATNYGENKTDTAIRLKRSTEQTSVLCCRYHQDWNKFRCQRSDDYFDPNS</sequence>
<evidence type="ECO:0000313" key="3">
    <source>
        <dbReference type="Proteomes" id="UP000015101"/>
    </source>
</evidence>